<dbReference type="EMBL" id="PSNW01000006">
    <property type="protein sequence ID" value="PPE73737.1"/>
    <property type="molecule type" value="Genomic_DNA"/>
</dbReference>
<sequence>MDSTTVQPPDDIRRLGQFLGLGQHWGYVDVNSQEAVEMALARWALLRQLRELQPPPGKAGVP</sequence>
<keyword evidence="2" id="KW-1185">Reference proteome</keyword>
<reference evidence="1 2" key="1">
    <citation type="submission" date="2018-02" db="EMBL/GenBank/DDBJ databases">
        <title>Genome sequencing of Solimonas sp. HR-BB.</title>
        <authorList>
            <person name="Lee Y."/>
            <person name="Jeon C.O."/>
        </authorList>
    </citation>
    <scope>NUCLEOTIDE SEQUENCE [LARGE SCALE GENOMIC DNA]</scope>
    <source>
        <strain evidence="1 2">HR-BB</strain>
    </source>
</reference>
<evidence type="ECO:0000313" key="1">
    <source>
        <dbReference type="EMBL" id="PPE73737.1"/>
    </source>
</evidence>
<comment type="caution">
    <text evidence="1">The sequence shown here is derived from an EMBL/GenBank/DDBJ whole genome shotgun (WGS) entry which is preliminary data.</text>
</comment>
<evidence type="ECO:0000313" key="2">
    <source>
        <dbReference type="Proteomes" id="UP000238220"/>
    </source>
</evidence>
<proteinExistence type="predicted"/>
<organism evidence="1 2">
    <name type="scientific">Solimonas fluminis</name>
    <dbReference type="NCBI Taxonomy" id="2086571"/>
    <lineage>
        <taxon>Bacteria</taxon>
        <taxon>Pseudomonadati</taxon>
        <taxon>Pseudomonadota</taxon>
        <taxon>Gammaproteobacteria</taxon>
        <taxon>Nevskiales</taxon>
        <taxon>Nevskiaceae</taxon>
        <taxon>Solimonas</taxon>
    </lineage>
</organism>
<name>A0A2S5TFP3_9GAMM</name>
<dbReference type="Proteomes" id="UP000238220">
    <property type="component" value="Unassembled WGS sequence"/>
</dbReference>
<protein>
    <submittedName>
        <fullName evidence="1">Uncharacterized protein</fullName>
    </submittedName>
</protein>
<dbReference type="AlphaFoldDB" id="A0A2S5TFP3"/>
<accession>A0A2S5TFP3</accession>
<gene>
    <name evidence="1" type="ORF">C3942_13170</name>
</gene>